<evidence type="ECO:0000313" key="9">
    <source>
        <dbReference type="Proteomes" id="UP000028045"/>
    </source>
</evidence>
<keyword evidence="4" id="KW-0496">Mitochondrion</keyword>
<keyword evidence="3" id="KW-0689">Ribosomal protein</keyword>
<organism evidence="8 9">
    <name type="scientific">Stachybotrys chartarum (strain CBS 109288 / IBT 7711)</name>
    <name type="common">Toxic black mold</name>
    <name type="synonym">Stilbospora chartarum</name>
    <dbReference type="NCBI Taxonomy" id="1280523"/>
    <lineage>
        <taxon>Eukaryota</taxon>
        <taxon>Fungi</taxon>
        <taxon>Dikarya</taxon>
        <taxon>Ascomycota</taxon>
        <taxon>Pezizomycotina</taxon>
        <taxon>Sordariomycetes</taxon>
        <taxon>Hypocreomycetidae</taxon>
        <taxon>Hypocreales</taxon>
        <taxon>Stachybotryaceae</taxon>
        <taxon>Stachybotrys</taxon>
    </lineage>
</organism>
<evidence type="ECO:0000256" key="5">
    <source>
        <dbReference type="ARBA" id="ARBA00023274"/>
    </source>
</evidence>
<feature type="region of interest" description="Disordered" evidence="7">
    <location>
        <begin position="54"/>
        <end position="74"/>
    </location>
</feature>
<dbReference type="Proteomes" id="UP000028045">
    <property type="component" value="Unassembled WGS sequence"/>
</dbReference>
<feature type="compositionally biased region" description="Polar residues" evidence="7">
    <location>
        <begin position="61"/>
        <end position="74"/>
    </location>
</feature>
<evidence type="ECO:0000256" key="4">
    <source>
        <dbReference type="ARBA" id="ARBA00023128"/>
    </source>
</evidence>
<dbReference type="InterPro" id="IPR018305">
    <property type="entry name" value="Ribosomal_m50"/>
</dbReference>
<dbReference type="Pfam" id="PF10501">
    <property type="entry name" value="Ribosomal_L50"/>
    <property type="match status" value="1"/>
</dbReference>
<dbReference type="GO" id="GO:0005739">
    <property type="term" value="C:mitochondrion"/>
    <property type="evidence" value="ECO:0007669"/>
    <property type="project" value="UniProtKB-SubCell"/>
</dbReference>
<evidence type="ECO:0000256" key="3">
    <source>
        <dbReference type="ARBA" id="ARBA00022980"/>
    </source>
</evidence>
<reference evidence="8 9" key="1">
    <citation type="journal article" date="2014" name="BMC Genomics">
        <title>Comparative genome sequencing reveals chemotype-specific gene clusters in the toxigenic black mold Stachybotrys.</title>
        <authorList>
            <person name="Semeiks J."/>
            <person name="Borek D."/>
            <person name="Otwinowski Z."/>
            <person name="Grishin N.V."/>
        </authorList>
    </citation>
    <scope>NUCLEOTIDE SEQUENCE [LARGE SCALE GENOMIC DNA]</scope>
    <source>
        <strain evidence="9">CBS 109288 / IBT 7711</strain>
    </source>
</reference>
<proteinExistence type="inferred from homology"/>
<protein>
    <recommendedName>
        <fullName evidence="6">Large ribosomal subunit protein mL50</fullName>
    </recommendedName>
</protein>
<keyword evidence="5" id="KW-0687">Ribonucleoprotein</keyword>
<dbReference type="EMBL" id="KL647400">
    <property type="protein sequence ID" value="KEY75073.1"/>
    <property type="molecule type" value="Genomic_DNA"/>
</dbReference>
<evidence type="ECO:0000313" key="8">
    <source>
        <dbReference type="EMBL" id="KEY75073.1"/>
    </source>
</evidence>
<evidence type="ECO:0000256" key="2">
    <source>
        <dbReference type="ARBA" id="ARBA00008860"/>
    </source>
</evidence>
<dbReference type="GO" id="GO:0005840">
    <property type="term" value="C:ribosome"/>
    <property type="evidence" value="ECO:0007669"/>
    <property type="project" value="UniProtKB-KW"/>
</dbReference>
<evidence type="ECO:0000256" key="1">
    <source>
        <dbReference type="ARBA" id="ARBA00004173"/>
    </source>
</evidence>
<gene>
    <name evidence="8" type="ORF">S7711_01537</name>
</gene>
<dbReference type="HOGENOM" id="CLU_034472_2_1_1"/>
<keyword evidence="9" id="KW-1185">Reference proteome</keyword>
<dbReference type="GO" id="GO:1990904">
    <property type="term" value="C:ribonucleoprotein complex"/>
    <property type="evidence" value="ECO:0007669"/>
    <property type="project" value="UniProtKB-KW"/>
</dbReference>
<accession>A0A084BBZ4</accession>
<sequence length="376" mass="41688">MSRIPRVRRLVSLHSAISTSTTKTPFAAARAVSTSGASHAKSGWLREKLWKGEAPGAEDPYTQQPDAGPQSNLPQEALEHRPRVDRTPRVLQNARLTLPPRRTEAATEQELSSIDPTYVPATTAEGLEEIAPLKTWWQQEGHWGEESAFRGFGSPARTTDKEVIEVYLRRAVVEILALKQAGLFGQWVAAKWPAGARAALDDALAVGVRVVDGKAELDGDATAVMNNLKAESEEGEAEQVALDEAREITKTWDPSWKDIVLDEEVKFALRKRLYQLTGTLLPDARLGAAHTLRHVLTLASKPPKAKKLAEVLQQRGDLDQLANVKLHDRRQTPIDKETAVGRWKVIEEELRLRGLPVTGTDGMRKNKEKDWITGRL</sequence>
<dbReference type="AlphaFoldDB" id="A0A084BBZ4"/>
<comment type="subcellular location">
    <subcellularLocation>
        <location evidence="1">Mitochondrion</location>
    </subcellularLocation>
</comment>
<evidence type="ECO:0000256" key="7">
    <source>
        <dbReference type="SAM" id="MobiDB-lite"/>
    </source>
</evidence>
<dbReference type="OrthoDB" id="6220758at2759"/>
<name>A0A084BBZ4_STACB</name>
<evidence type="ECO:0000256" key="6">
    <source>
        <dbReference type="ARBA" id="ARBA00035183"/>
    </source>
</evidence>
<comment type="similarity">
    <text evidence="2">Belongs to the mitochondrion-specific ribosomal protein mL50 family.</text>
</comment>